<dbReference type="InterPro" id="IPR011990">
    <property type="entry name" value="TPR-like_helical_dom_sf"/>
</dbReference>
<dbReference type="GO" id="GO:0043531">
    <property type="term" value="F:ADP binding"/>
    <property type="evidence" value="ECO:0007669"/>
    <property type="project" value="InterPro"/>
</dbReference>
<feature type="transmembrane region" description="Helical" evidence="4">
    <location>
        <begin position="574"/>
        <end position="595"/>
    </location>
</feature>
<sequence>MERQQQLDRLHQLLLQSDRGQFIALVGPSGIGKTELVKQYVQQHFNDYPGGICWLSATPTLPFVAEILQFARLRMRLSIPHQEDGNLLSLSQQVEWYWRHWSPSTGDVLVVVDEVSDLDRCRQFFPTAQRFHVLITTQLDTLDGQFAQLLLERLSLEEARECLMEQAGIEALSPKMGSLSDLDRLCEELGNFPLALNLMGRYWGQHPKLPICELLGRLHTQKLLDGVRIRIPDCKNLAVRTVFELNWDTLTPISRQIAQVLSLFASTPIVWSWVRAIAEVLNWPLEEVDLAKKQLEVTKIIDAQDDGGYYYTIHPLIRKCLQAKFDLLRSDRAIALQQTVARAISSSAQDIPQSPHPADVAPFELTVPHWVEVAENLTPVLTDGDLTWPFIGLARFYAGQGLYELAQPWGEKCIQAVTNQLGREHLDITSSYNNLAYLYKSQGRYQEAEPLYVKALELRKRILGEQHPDVATSYNNLASCYYAQGRFREAELPYARALMLRKRILGDKHPDVATSYNNLASLYYAQGRLREAKRLYQKAWELSRDTLGSQHPKTKIFHENWKIFQSQSKIGDMWLEKAGLLWLAIVLLWVAFSVVR</sequence>
<evidence type="ECO:0000256" key="1">
    <source>
        <dbReference type="ARBA" id="ARBA00022737"/>
    </source>
</evidence>
<dbReference type="SUPFAM" id="SSF48452">
    <property type="entry name" value="TPR-like"/>
    <property type="match status" value="1"/>
</dbReference>
<dbReference type="Gene3D" id="3.40.50.300">
    <property type="entry name" value="P-loop containing nucleotide triphosphate hydrolases"/>
    <property type="match status" value="1"/>
</dbReference>
<dbReference type="SUPFAM" id="SSF52540">
    <property type="entry name" value="P-loop containing nucleoside triphosphate hydrolases"/>
    <property type="match status" value="1"/>
</dbReference>
<dbReference type="SMART" id="SM00382">
    <property type="entry name" value="AAA"/>
    <property type="match status" value="1"/>
</dbReference>
<evidence type="ECO:0000313" key="7">
    <source>
        <dbReference type="Proteomes" id="UP000621799"/>
    </source>
</evidence>
<dbReference type="RefSeq" id="WP_264321093.1">
    <property type="nucleotide sequence ID" value="NZ_JADEXN010000125.1"/>
</dbReference>
<keyword evidence="2 3" id="KW-0802">TPR repeat</keyword>
<keyword evidence="4" id="KW-1133">Transmembrane helix</keyword>
<keyword evidence="4" id="KW-0812">Transmembrane</keyword>
<dbReference type="PRINTS" id="PR00381">
    <property type="entry name" value="KINESINLIGHT"/>
</dbReference>
<evidence type="ECO:0000313" key="6">
    <source>
        <dbReference type="EMBL" id="MBE9040857.1"/>
    </source>
</evidence>
<feature type="repeat" description="TPR" evidence="3">
    <location>
        <begin position="429"/>
        <end position="462"/>
    </location>
</feature>
<dbReference type="EMBL" id="JADEXN010000125">
    <property type="protein sequence ID" value="MBE9040857.1"/>
    <property type="molecule type" value="Genomic_DNA"/>
</dbReference>
<dbReference type="Gene3D" id="1.25.40.10">
    <property type="entry name" value="Tetratricopeptide repeat domain"/>
    <property type="match status" value="1"/>
</dbReference>
<feature type="repeat" description="TPR" evidence="3">
    <location>
        <begin position="471"/>
        <end position="504"/>
    </location>
</feature>
<dbReference type="Pfam" id="PF00931">
    <property type="entry name" value="NB-ARC"/>
    <property type="match status" value="1"/>
</dbReference>
<gene>
    <name evidence="6" type="ORF">IQ235_08700</name>
</gene>
<dbReference type="Proteomes" id="UP000621799">
    <property type="component" value="Unassembled WGS sequence"/>
</dbReference>
<protein>
    <submittedName>
        <fullName evidence="6">Tetratricopeptide repeat protein</fullName>
    </submittedName>
</protein>
<name>A0A928VV81_9CYAN</name>
<proteinExistence type="predicted"/>
<dbReference type="PROSITE" id="PS50005">
    <property type="entry name" value="TPR"/>
    <property type="match status" value="3"/>
</dbReference>
<dbReference type="AlphaFoldDB" id="A0A928VV81"/>
<evidence type="ECO:0000256" key="4">
    <source>
        <dbReference type="SAM" id="Phobius"/>
    </source>
</evidence>
<organism evidence="6 7">
    <name type="scientific">Zarconia navalis LEGE 11467</name>
    <dbReference type="NCBI Taxonomy" id="1828826"/>
    <lineage>
        <taxon>Bacteria</taxon>
        <taxon>Bacillati</taxon>
        <taxon>Cyanobacteriota</taxon>
        <taxon>Cyanophyceae</taxon>
        <taxon>Oscillatoriophycideae</taxon>
        <taxon>Oscillatoriales</taxon>
        <taxon>Oscillatoriales incertae sedis</taxon>
        <taxon>Zarconia</taxon>
        <taxon>Zarconia navalis</taxon>
    </lineage>
</organism>
<keyword evidence="4" id="KW-0472">Membrane</keyword>
<comment type="caution">
    <text evidence="6">The sequence shown here is derived from an EMBL/GenBank/DDBJ whole genome shotgun (WGS) entry which is preliminary data.</text>
</comment>
<dbReference type="SMART" id="SM00028">
    <property type="entry name" value="TPR"/>
    <property type="match status" value="4"/>
</dbReference>
<dbReference type="PANTHER" id="PTHR45641:SF19">
    <property type="entry name" value="NEPHROCYSTIN-3"/>
    <property type="match status" value="1"/>
</dbReference>
<accession>A0A928VV81</accession>
<evidence type="ECO:0000259" key="5">
    <source>
        <dbReference type="SMART" id="SM00382"/>
    </source>
</evidence>
<dbReference type="InterPro" id="IPR019734">
    <property type="entry name" value="TPR_rpt"/>
</dbReference>
<dbReference type="InterPro" id="IPR002182">
    <property type="entry name" value="NB-ARC"/>
</dbReference>
<dbReference type="InterPro" id="IPR003593">
    <property type="entry name" value="AAA+_ATPase"/>
</dbReference>
<keyword evidence="1" id="KW-0677">Repeat</keyword>
<dbReference type="InterPro" id="IPR027417">
    <property type="entry name" value="P-loop_NTPase"/>
</dbReference>
<dbReference type="Pfam" id="PF13424">
    <property type="entry name" value="TPR_12"/>
    <property type="match status" value="1"/>
</dbReference>
<keyword evidence="7" id="KW-1185">Reference proteome</keyword>
<feature type="domain" description="AAA+ ATPase" evidence="5">
    <location>
        <begin position="19"/>
        <end position="157"/>
    </location>
</feature>
<reference evidence="6" key="1">
    <citation type="submission" date="2020-10" db="EMBL/GenBank/DDBJ databases">
        <authorList>
            <person name="Castelo-Branco R."/>
            <person name="Eusebio N."/>
            <person name="Adriana R."/>
            <person name="Vieira A."/>
            <person name="Brugerolle De Fraissinette N."/>
            <person name="Rezende De Castro R."/>
            <person name="Schneider M.P."/>
            <person name="Vasconcelos V."/>
            <person name="Leao P.N."/>
        </authorList>
    </citation>
    <scope>NUCLEOTIDE SEQUENCE</scope>
    <source>
        <strain evidence="6">LEGE 11467</strain>
    </source>
</reference>
<feature type="repeat" description="TPR" evidence="3">
    <location>
        <begin position="513"/>
        <end position="546"/>
    </location>
</feature>
<evidence type="ECO:0000256" key="3">
    <source>
        <dbReference type="PROSITE-ProRule" id="PRU00339"/>
    </source>
</evidence>
<dbReference type="Pfam" id="PF13374">
    <property type="entry name" value="TPR_10"/>
    <property type="match status" value="1"/>
</dbReference>
<evidence type="ECO:0000256" key="2">
    <source>
        <dbReference type="ARBA" id="ARBA00022803"/>
    </source>
</evidence>
<dbReference type="PANTHER" id="PTHR45641">
    <property type="entry name" value="TETRATRICOPEPTIDE REPEAT PROTEIN (AFU_ORTHOLOGUE AFUA_6G03870)"/>
    <property type="match status" value="1"/>
</dbReference>